<evidence type="ECO:0000256" key="1">
    <source>
        <dbReference type="SAM" id="Phobius"/>
    </source>
</evidence>
<dbReference type="PANTHER" id="PTHR36111:SF2">
    <property type="entry name" value="INNER MEMBRANE PROTEIN"/>
    <property type="match status" value="1"/>
</dbReference>
<feature type="transmembrane region" description="Helical" evidence="1">
    <location>
        <begin position="29"/>
        <end position="49"/>
    </location>
</feature>
<keyword evidence="3" id="KW-1185">Reference proteome</keyword>
<protein>
    <submittedName>
        <fullName evidence="2">DUF554 domain-containing protein</fullName>
    </submittedName>
</protein>
<comment type="caution">
    <text evidence="2">The sequence shown here is derived from an EMBL/GenBank/DDBJ whole genome shotgun (WGS) entry which is preliminary data.</text>
</comment>
<keyword evidence="1" id="KW-0812">Transmembrane</keyword>
<feature type="transmembrane region" description="Helical" evidence="1">
    <location>
        <begin position="6"/>
        <end position="22"/>
    </location>
</feature>
<reference evidence="2 3" key="1">
    <citation type="submission" date="2018-05" db="EMBL/GenBank/DDBJ databases">
        <title>Marinifilum breve JC075T sp. nov., a marine bacterium isolated from Yongle Blue Hole in the South China Sea.</title>
        <authorList>
            <person name="Fu T."/>
        </authorList>
    </citation>
    <scope>NUCLEOTIDE SEQUENCE [LARGE SCALE GENOMIC DNA]</scope>
    <source>
        <strain evidence="2 3">JC075</strain>
    </source>
</reference>
<dbReference type="RefSeq" id="WP_110361901.1">
    <property type="nucleotide sequence ID" value="NZ_QFLI01000008.1"/>
</dbReference>
<keyword evidence="1" id="KW-1133">Transmembrane helix</keyword>
<dbReference type="OrthoDB" id="9797976at2"/>
<evidence type="ECO:0000313" key="3">
    <source>
        <dbReference type="Proteomes" id="UP000248079"/>
    </source>
</evidence>
<keyword evidence="1" id="KW-0472">Membrane</keyword>
<sequence length="225" mass="23885">MIGTLVNVGAVIVGGSIGLLFRTKIPERLFKIVFQAIGVFTLYLGISMALKASELLIMVFSLVLGSLLGELLRLEDRVEKLSESLKKRVGSGDANFSTGLLTAFMLFCMGAMTIVGSLEEGMGKEPTLLLTKSLMDGISSVALAAVMGIGVLFSVIPLLIYQGGLTLLAALFGDIIPQVVINEITGIGGVLIIALGISILELKKIKVLNMLPAILIEILLCYIFL</sequence>
<dbReference type="AlphaFoldDB" id="A0A2V3ZUK4"/>
<organism evidence="2 3">
    <name type="scientific">Marinifilum breve</name>
    <dbReference type="NCBI Taxonomy" id="2184082"/>
    <lineage>
        <taxon>Bacteria</taxon>
        <taxon>Pseudomonadati</taxon>
        <taxon>Bacteroidota</taxon>
        <taxon>Bacteroidia</taxon>
        <taxon>Marinilabiliales</taxon>
        <taxon>Marinifilaceae</taxon>
    </lineage>
</organism>
<dbReference type="InterPro" id="IPR007563">
    <property type="entry name" value="DUF554"/>
</dbReference>
<dbReference type="PANTHER" id="PTHR36111">
    <property type="entry name" value="INNER MEMBRANE PROTEIN-RELATED"/>
    <property type="match status" value="1"/>
</dbReference>
<feature type="transmembrane region" description="Helical" evidence="1">
    <location>
        <begin position="138"/>
        <end position="160"/>
    </location>
</feature>
<evidence type="ECO:0000313" key="2">
    <source>
        <dbReference type="EMBL" id="PXX97969.1"/>
    </source>
</evidence>
<dbReference type="Pfam" id="PF04474">
    <property type="entry name" value="DUF554"/>
    <property type="match status" value="1"/>
</dbReference>
<gene>
    <name evidence="2" type="ORF">DF185_16670</name>
</gene>
<name>A0A2V3ZUK4_9BACT</name>
<proteinExistence type="predicted"/>
<feature type="transmembrane region" description="Helical" evidence="1">
    <location>
        <begin position="206"/>
        <end position="224"/>
    </location>
</feature>
<accession>A0A2V3ZUK4</accession>
<feature type="transmembrane region" description="Helical" evidence="1">
    <location>
        <begin position="180"/>
        <end position="200"/>
    </location>
</feature>
<dbReference type="EMBL" id="QFLI01000008">
    <property type="protein sequence ID" value="PXX97969.1"/>
    <property type="molecule type" value="Genomic_DNA"/>
</dbReference>
<feature type="transmembrane region" description="Helical" evidence="1">
    <location>
        <begin position="95"/>
        <end position="118"/>
    </location>
</feature>
<dbReference type="Proteomes" id="UP000248079">
    <property type="component" value="Unassembled WGS sequence"/>
</dbReference>